<evidence type="ECO:0000256" key="1">
    <source>
        <dbReference type="PROSITE-ProRule" id="PRU00339"/>
    </source>
</evidence>
<dbReference type="SUPFAM" id="SSF74653">
    <property type="entry name" value="TolA/TonB C-terminal domain"/>
    <property type="match status" value="1"/>
</dbReference>
<evidence type="ECO:0000313" key="4">
    <source>
        <dbReference type="Proteomes" id="UP000270856"/>
    </source>
</evidence>
<dbReference type="SUPFAM" id="SSF48452">
    <property type="entry name" value="TPR-like"/>
    <property type="match status" value="1"/>
</dbReference>
<dbReference type="Gene3D" id="3.30.1150.10">
    <property type="match status" value="1"/>
</dbReference>
<dbReference type="AlphaFoldDB" id="A0A3N4P946"/>
<dbReference type="InterPro" id="IPR037682">
    <property type="entry name" value="TonB_C"/>
</dbReference>
<dbReference type="EMBL" id="RPFJ01000002">
    <property type="protein sequence ID" value="RPE00240.1"/>
    <property type="molecule type" value="Genomic_DNA"/>
</dbReference>
<keyword evidence="1" id="KW-0802">TPR repeat</keyword>
<organism evidence="3 4">
    <name type="scientific">Aureibaculum marinum</name>
    <dbReference type="NCBI Taxonomy" id="2487930"/>
    <lineage>
        <taxon>Bacteria</taxon>
        <taxon>Pseudomonadati</taxon>
        <taxon>Bacteroidota</taxon>
        <taxon>Flavobacteriia</taxon>
        <taxon>Flavobacteriales</taxon>
        <taxon>Flavobacteriaceae</taxon>
        <taxon>Aureibaculum</taxon>
    </lineage>
</organism>
<dbReference type="Pfam" id="PF03544">
    <property type="entry name" value="TonB_C"/>
    <property type="match status" value="1"/>
</dbReference>
<dbReference type="Gene3D" id="1.25.40.10">
    <property type="entry name" value="Tetratricopeptide repeat domain"/>
    <property type="match status" value="1"/>
</dbReference>
<dbReference type="RefSeq" id="WP_123896476.1">
    <property type="nucleotide sequence ID" value="NZ_RPFJ01000002.1"/>
</dbReference>
<feature type="domain" description="TonB C-terminal" evidence="2">
    <location>
        <begin position="188"/>
        <end position="245"/>
    </location>
</feature>
<dbReference type="OrthoDB" id="1467539at2"/>
<dbReference type="PROSITE" id="PS50005">
    <property type="entry name" value="TPR"/>
    <property type="match status" value="1"/>
</dbReference>
<evidence type="ECO:0000259" key="2">
    <source>
        <dbReference type="Pfam" id="PF03544"/>
    </source>
</evidence>
<dbReference type="GO" id="GO:0055085">
    <property type="term" value="P:transmembrane transport"/>
    <property type="evidence" value="ECO:0007669"/>
    <property type="project" value="InterPro"/>
</dbReference>
<sequence>MRKEILTLLFVLIHFISFSQSQKELLVNSWVLKNATYNSGNELPIDHPLKSNYLRFDFINYEKVFKTAFPLDNGYIFQYKILNNLIKIGFVNYKIENLSKNELVLIEQGVNGFDESSIKYSFIPENDYQNKLALTNEMLIISDKDTIFIESEKIRAKFKNEKSFHSFITDEISEYSNVVSSNNYFLATFIINEKGKIDSLKIHKGINKRFDKQFLKAVEKSEKYWTPAEYDNRNVKVLHTETFEFIKNPKFEKQYFNYRDGIISMRKKEYETAINYFNISIESNPNDFDSIYQRSICYLIIDEITKACEDWEFVKKKKKVNELIEKYCK</sequence>
<proteinExistence type="predicted"/>
<dbReference type="InterPro" id="IPR019734">
    <property type="entry name" value="TPR_rpt"/>
</dbReference>
<comment type="caution">
    <text evidence="3">The sequence shown here is derived from an EMBL/GenBank/DDBJ whole genome shotgun (WGS) entry which is preliminary data.</text>
</comment>
<gene>
    <name evidence="3" type="ORF">EGM88_02960</name>
</gene>
<keyword evidence="4" id="KW-1185">Reference proteome</keyword>
<accession>A0A3N4P946</accession>
<dbReference type="Proteomes" id="UP000270856">
    <property type="component" value="Unassembled WGS sequence"/>
</dbReference>
<reference evidence="3 4" key="1">
    <citation type="submission" date="2018-11" db="EMBL/GenBank/DDBJ databases">
        <title>Aureibaculum marinum gen. nov., sp. nov., a member of the family Flavobacteriaceae isolated from the Bohai Sea.</title>
        <authorList>
            <person name="Ji X."/>
        </authorList>
    </citation>
    <scope>NUCLEOTIDE SEQUENCE [LARGE SCALE GENOMIC DNA]</scope>
    <source>
        <strain evidence="3 4">BH-SD17</strain>
    </source>
</reference>
<feature type="repeat" description="TPR" evidence="1">
    <location>
        <begin position="254"/>
        <end position="287"/>
    </location>
</feature>
<evidence type="ECO:0000313" key="3">
    <source>
        <dbReference type="EMBL" id="RPE00240.1"/>
    </source>
</evidence>
<dbReference type="InterPro" id="IPR011990">
    <property type="entry name" value="TPR-like_helical_dom_sf"/>
</dbReference>
<name>A0A3N4P946_9FLAO</name>
<protein>
    <recommendedName>
        <fullName evidence="2">TonB C-terminal domain-containing protein</fullName>
    </recommendedName>
</protein>